<feature type="domain" description="Ubiquitin-activating enzyme E1 C-terminal" evidence="5">
    <location>
        <begin position="301"/>
        <end position="421"/>
    </location>
</feature>
<dbReference type="PANTHER" id="PTHR10953:SF4">
    <property type="entry name" value="UBIQUITIN-ACTIVATING ENZYME E1 C-TERMINAL DOMAIN-CONTAINING PROTEIN"/>
    <property type="match status" value="1"/>
</dbReference>
<dbReference type="UniPathway" id="UPA00143"/>
<comment type="pathway">
    <text evidence="1">Protein modification; protein ubiquitination.</text>
</comment>
<dbReference type="AlphaFoldDB" id="A0A1X0QJY8"/>
<name>A0A1X0QJY8_9MICR</name>
<dbReference type="InterPro" id="IPR035985">
    <property type="entry name" value="Ubiquitin-activating_enz"/>
</dbReference>
<dbReference type="EMBL" id="LTAI01000067">
    <property type="protein sequence ID" value="ORE00080.1"/>
    <property type="molecule type" value="Genomic_DNA"/>
</dbReference>
<evidence type="ECO:0000256" key="4">
    <source>
        <dbReference type="SAM" id="MobiDB-lite"/>
    </source>
</evidence>
<dbReference type="GO" id="GO:0005634">
    <property type="term" value="C:nucleus"/>
    <property type="evidence" value="ECO:0007669"/>
    <property type="project" value="TreeGrafter"/>
</dbReference>
<dbReference type="VEuPathDB" id="MicrosporidiaDB:A0H76_2316"/>
<sequence>MDSRCLLLNKCMIDGGTLGTKGHVQVVIPNLTESYASSRDMENKSIPLCTIKSYPNTLEHCIEWALEQFKLKFNEVNVSESVDSSKSEDDNEESDLNESVHSSNDTTENQIELKLTKEKDLLVIALSLFNDYFTLAIEKLLKTFPPNHKTKEGLLFWSPPKKCPQVIQFDKNDNLHVHFVESTMKLYSEMYNVPIFSDIKKLINEFTDEICDCNWKIVNEPVKLLEFDKDSYHSDFIYTVSNLRARNYSIKENSKHFITGIAGRIIPAIATTTAIVSGLIVLEIIKYLNSMICEVNKEDYFKNSFLDLNLPLLASIDPISPIVNKYNIDNKEINFNIWTKIYFDDVQLSILIKEIESYFKSEVSMISVDNRIVYWDMVKKYDDYKLKKLSEIIDCVNGQKYINLTVIFDDEIERENIVIKL</sequence>
<dbReference type="Gene3D" id="3.40.50.720">
    <property type="entry name" value="NAD(P)-binding Rossmann-like Domain"/>
    <property type="match status" value="1"/>
</dbReference>
<comment type="caution">
    <text evidence="6">The sequence shown here is derived from an EMBL/GenBank/DDBJ whole genome shotgun (WGS) entry which is preliminary data.</text>
</comment>
<dbReference type="GO" id="GO:0006511">
    <property type="term" value="P:ubiquitin-dependent protein catabolic process"/>
    <property type="evidence" value="ECO:0007669"/>
    <property type="project" value="TreeGrafter"/>
</dbReference>
<dbReference type="SUPFAM" id="SSF69572">
    <property type="entry name" value="Activating enzymes of the ubiquitin-like proteins"/>
    <property type="match status" value="1"/>
</dbReference>
<dbReference type="Pfam" id="PF00899">
    <property type="entry name" value="ThiF"/>
    <property type="match status" value="1"/>
</dbReference>
<dbReference type="InterPro" id="IPR042063">
    <property type="entry name" value="Ubi_acti_E1_SCCH"/>
</dbReference>
<dbReference type="InterPro" id="IPR045886">
    <property type="entry name" value="ThiF/MoeB/HesA"/>
</dbReference>
<dbReference type="GO" id="GO:0005737">
    <property type="term" value="C:cytoplasm"/>
    <property type="evidence" value="ECO:0007669"/>
    <property type="project" value="TreeGrafter"/>
</dbReference>
<gene>
    <name evidence="6" type="primary">UBA1Y</name>
    <name evidence="6" type="ORF">A0H76_2316</name>
</gene>
<dbReference type="Proteomes" id="UP000192501">
    <property type="component" value="Unassembled WGS sequence"/>
</dbReference>
<feature type="region of interest" description="Disordered" evidence="4">
    <location>
        <begin position="81"/>
        <end position="108"/>
    </location>
</feature>
<reference evidence="6 7" key="1">
    <citation type="journal article" date="2017" name="Environ. Microbiol.">
        <title>Decay of the glycolytic pathway and adaptation to intranuclear parasitism within Enterocytozoonidae microsporidia.</title>
        <authorList>
            <person name="Wiredu Boakye D."/>
            <person name="Jaroenlak P."/>
            <person name="Prachumwat A."/>
            <person name="Williams T.A."/>
            <person name="Bateman K.S."/>
            <person name="Itsathitphaisarn O."/>
            <person name="Sritunyalucksana K."/>
            <person name="Paszkiewicz K.H."/>
            <person name="Moore K.A."/>
            <person name="Stentiford G.D."/>
            <person name="Williams B.A."/>
        </authorList>
    </citation>
    <scope>NUCLEOTIDE SEQUENCE [LARGE SCALE GENOMIC DNA]</scope>
    <source>
        <strain evidence="7">canceri</strain>
    </source>
</reference>
<dbReference type="PANTHER" id="PTHR10953">
    <property type="entry name" value="UBIQUITIN-ACTIVATING ENZYME E1"/>
    <property type="match status" value="1"/>
</dbReference>
<evidence type="ECO:0000259" key="5">
    <source>
        <dbReference type="SMART" id="SM00985"/>
    </source>
</evidence>
<dbReference type="InterPro" id="IPR018965">
    <property type="entry name" value="Ub-activating_enz_E1_C"/>
</dbReference>
<dbReference type="InterPro" id="IPR019572">
    <property type="entry name" value="UBA_E1_SCCH"/>
</dbReference>
<accession>A0A1X0QJY8</accession>
<dbReference type="SMART" id="SM00985">
    <property type="entry name" value="UBA_e1_C"/>
    <property type="match status" value="1"/>
</dbReference>
<keyword evidence="3" id="KW-0436">Ligase</keyword>
<evidence type="ECO:0000256" key="1">
    <source>
        <dbReference type="ARBA" id="ARBA00004906"/>
    </source>
</evidence>
<evidence type="ECO:0000313" key="7">
    <source>
        <dbReference type="Proteomes" id="UP000192501"/>
    </source>
</evidence>
<dbReference type="Pfam" id="PF10585">
    <property type="entry name" value="UBA_E1_SCCH"/>
    <property type="match status" value="1"/>
</dbReference>
<proteinExistence type="inferred from homology"/>
<evidence type="ECO:0000256" key="2">
    <source>
        <dbReference type="ARBA" id="ARBA00005673"/>
    </source>
</evidence>
<dbReference type="GO" id="GO:0006974">
    <property type="term" value="P:DNA damage response"/>
    <property type="evidence" value="ECO:0007669"/>
    <property type="project" value="TreeGrafter"/>
</dbReference>
<protein>
    <submittedName>
        <fullName evidence="6">UBA1Y</fullName>
    </submittedName>
</protein>
<dbReference type="GO" id="GO:0004839">
    <property type="term" value="F:ubiquitin activating enzyme activity"/>
    <property type="evidence" value="ECO:0007669"/>
    <property type="project" value="TreeGrafter"/>
</dbReference>
<dbReference type="InterPro" id="IPR000594">
    <property type="entry name" value="ThiF_NAD_FAD-bd"/>
</dbReference>
<comment type="similarity">
    <text evidence="2">Belongs to the ubiquitin-activating E1 family.</text>
</comment>
<evidence type="ECO:0000256" key="3">
    <source>
        <dbReference type="ARBA" id="ARBA00022598"/>
    </source>
</evidence>
<organism evidence="6 7">
    <name type="scientific">Hepatospora eriocheir</name>
    <dbReference type="NCBI Taxonomy" id="1081669"/>
    <lineage>
        <taxon>Eukaryota</taxon>
        <taxon>Fungi</taxon>
        <taxon>Fungi incertae sedis</taxon>
        <taxon>Microsporidia</taxon>
        <taxon>Hepatosporidae</taxon>
        <taxon>Hepatospora</taxon>
    </lineage>
</organism>
<dbReference type="Gene3D" id="1.10.10.2660">
    <property type="entry name" value="Ubiquitin-activating enzyme E1, SCCH domain"/>
    <property type="match status" value="1"/>
</dbReference>
<evidence type="ECO:0000313" key="6">
    <source>
        <dbReference type="EMBL" id="ORE00080.1"/>
    </source>
</evidence>